<sequence>MLGFIQFISLAYGVFLSFFPSYIDETVDRWGRPGEPGEYLAHWPTDKTADITPVACHSHNDYWRRVPLYSAIQAGCIGVEADVWLFDNELYVGHTKSSLGVNRTLTSLYIDPLVHLLDKQNPRTRFQPDRLDPPNGIFDTKPSQTLALLVDFKTNGHDIWPRLTLQLSPLRSRGYLTHFNGTNVIERPITVVATGNAPFDLVMANSSYRDIFFDAPLAELAVSASTKARTELTTVSIPYNHTNSYYASVSFHKSIGFPWRFQLSEKQRDLVRAQIKGAHDRGLKVRYWDTPVWPYTLRNQIWTDLVREGVDYLNVDDLKSATKKDWSLSWSW</sequence>
<evidence type="ECO:0000256" key="1">
    <source>
        <dbReference type="ARBA" id="ARBA00008858"/>
    </source>
</evidence>
<dbReference type="InterPro" id="IPR017946">
    <property type="entry name" value="PLC-like_Pdiesterase_TIM-brl"/>
</dbReference>
<evidence type="ECO:0000256" key="2">
    <source>
        <dbReference type="ARBA" id="ARBA00014286"/>
    </source>
</evidence>
<reference evidence="3" key="1">
    <citation type="submission" date="2023-03" db="EMBL/GenBank/DDBJ databases">
        <title>Emydomyces testavorans Genome Sequence.</title>
        <authorList>
            <person name="Hoyer L."/>
        </authorList>
    </citation>
    <scope>NUCLEOTIDE SEQUENCE</scope>
    <source>
        <strain evidence="3">16-2883</strain>
    </source>
</reference>
<gene>
    <name evidence="3" type="primary">AIM6_2</name>
    <name evidence="3" type="ORF">PRK78_002906</name>
</gene>
<dbReference type="SUPFAM" id="SSF51695">
    <property type="entry name" value="PLC-like phosphodiesterases"/>
    <property type="match status" value="1"/>
</dbReference>
<dbReference type="AlphaFoldDB" id="A0AAF0DFZ4"/>
<keyword evidence="4" id="KW-1185">Reference proteome</keyword>
<organism evidence="3 4">
    <name type="scientific">Emydomyces testavorans</name>
    <dbReference type="NCBI Taxonomy" id="2070801"/>
    <lineage>
        <taxon>Eukaryota</taxon>
        <taxon>Fungi</taxon>
        <taxon>Dikarya</taxon>
        <taxon>Ascomycota</taxon>
        <taxon>Pezizomycotina</taxon>
        <taxon>Eurotiomycetes</taxon>
        <taxon>Eurotiomycetidae</taxon>
        <taxon>Onygenales</taxon>
        <taxon>Nannizziopsiaceae</taxon>
        <taxon>Emydomyces</taxon>
    </lineage>
</organism>
<dbReference type="PANTHER" id="PTHR31571:SF1">
    <property type="entry name" value="ALTERED INHERITANCE OF MITOCHONDRIA PROTEIN 6"/>
    <property type="match status" value="1"/>
</dbReference>
<dbReference type="GO" id="GO:0006629">
    <property type="term" value="P:lipid metabolic process"/>
    <property type="evidence" value="ECO:0007669"/>
    <property type="project" value="InterPro"/>
</dbReference>
<accession>A0AAF0DFZ4</accession>
<protein>
    <recommendedName>
        <fullName evidence="2">Altered inheritance of mitochondria protein 6</fullName>
    </recommendedName>
</protein>
<comment type="similarity">
    <text evidence="1">Belongs to the AIM6 family.</text>
</comment>
<dbReference type="Proteomes" id="UP001219355">
    <property type="component" value="Chromosome 2"/>
</dbReference>
<dbReference type="InterPro" id="IPR051236">
    <property type="entry name" value="HAT_RTT109-like"/>
</dbReference>
<dbReference type="GO" id="GO:0008081">
    <property type="term" value="F:phosphoric diester hydrolase activity"/>
    <property type="evidence" value="ECO:0007669"/>
    <property type="project" value="InterPro"/>
</dbReference>
<evidence type="ECO:0000313" key="3">
    <source>
        <dbReference type="EMBL" id="WEW57439.1"/>
    </source>
</evidence>
<dbReference type="PANTHER" id="PTHR31571">
    <property type="entry name" value="ALTERED INHERITANCE OF MITOCHONDRIA PROTEIN 6"/>
    <property type="match status" value="1"/>
</dbReference>
<dbReference type="EMBL" id="CP120628">
    <property type="protein sequence ID" value="WEW57439.1"/>
    <property type="molecule type" value="Genomic_DNA"/>
</dbReference>
<evidence type="ECO:0000313" key="4">
    <source>
        <dbReference type="Proteomes" id="UP001219355"/>
    </source>
</evidence>
<name>A0AAF0DFZ4_9EURO</name>
<proteinExistence type="inferred from homology"/>